<dbReference type="WBParaSite" id="MCU_011270-RA">
    <property type="protein sequence ID" value="MCU_011270-RA"/>
    <property type="gene ID" value="MCU_011270"/>
</dbReference>
<accession>A0A5K3FTX9</accession>
<evidence type="ECO:0000256" key="1">
    <source>
        <dbReference type="SAM" id="SignalP"/>
    </source>
</evidence>
<dbReference type="InterPro" id="IPR003961">
    <property type="entry name" value="FN3_dom"/>
</dbReference>
<dbReference type="SUPFAM" id="SSF49265">
    <property type="entry name" value="Fibronectin type III"/>
    <property type="match status" value="1"/>
</dbReference>
<feature type="signal peptide" evidence="1">
    <location>
        <begin position="1"/>
        <end position="23"/>
    </location>
</feature>
<protein>
    <submittedName>
        <fullName evidence="2">Fibronectin type-III domain-containing protein</fullName>
    </submittedName>
</protein>
<dbReference type="AlphaFoldDB" id="A0A5K3FTX9"/>
<sequence>MEMWKVRFGFALWIILLVKLNCAIKAPKSVTVNPRTSSSLDVVVVAPNDASEISRYEAVVVGDPSKACTITSLDKPECQLEGLEAGTVYVV</sequence>
<dbReference type="CDD" id="cd00063">
    <property type="entry name" value="FN3"/>
    <property type="match status" value="1"/>
</dbReference>
<keyword evidence="1" id="KW-0732">Signal</keyword>
<name>A0A5K3FTX9_MESCO</name>
<reference evidence="2" key="1">
    <citation type="submission" date="2019-11" db="UniProtKB">
        <authorList>
            <consortium name="WormBaseParasite"/>
        </authorList>
    </citation>
    <scope>IDENTIFICATION</scope>
</reference>
<dbReference type="InterPro" id="IPR036116">
    <property type="entry name" value="FN3_sf"/>
</dbReference>
<feature type="chain" id="PRO_5024323246" evidence="1">
    <location>
        <begin position="24"/>
        <end position="91"/>
    </location>
</feature>
<organism evidence="2">
    <name type="scientific">Mesocestoides corti</name>
    <name type="common">Flatworm</name>
    <dbReference type="NCBI Taxonomy" id="53468"/>
    <lineage>
        <taxon>Eukaryota</taxon>
        <taxon>Metazoa</taxon>
        <taxon>Spiralia</taxon>
        <taxon>Lophotrochozoa</taxon>
        <taxon>Platyhelminthes</taxon>
        <taxon>Cestoda</taxon>
        <taxon>Eucestoda</taxon>
        <taxon>Cyclophyllidea</taxon>
        <taxon>Mesocestoididae</taxon>
        <taxon>Mesocestoides</taxon>
    </lineage>
</organism>
<evidence type="ECO:0000313" key="2">
    <source>
        <dbReference type="WBParaSite" id="MCU_011270-RA"/>
    </source>
</evidence>
<proteinExistence type="predicted"/>